<evidence type="ECO:0000256" key="1">
    <source>
        <dbReference type="SAM" id="MobiDB-lite"/>
    </source>
</evidence>
<dbReference type="InterPro" id="IPR002616">
    <property type="entry name" value="tRNA_ribo_trans-like"/>
</dbReference>
<dbReference type="Proteomes" id="UP000079169">
    <property type="component" value="Unplaced"/>
</dbReference>
<dbReference type="Pfam" id="PF01702">
    <property type="entry name" value="TGT"/>
    <property type="match status" value="1"/>
</dbReference>
<dbReference type="STRING" id="121845.A0A3Q0J5H4"/>
<feature type="domain" description="tRNA-guanine(15) transglycosylase-like" evidence="2">
    <location>
        <begin position="29"/>
        <end position="139"/>
    </location>
</feature>
<dbReference type="GeneID" id="103512778"/>
<organism evidence="3 4">
    <name type="scientific">Diaphorina citri</name>
    <name type="common">Asian citrus psyllid</name>
    <dbReference type="NCBI Taxonomy" id="121845"/>
    <lineage>
        <taxon>Eukaryota</taxon>
        <taxon>Metazoa</taxon>
        <taxon>Ecdysozoa</taxon>
        <taxon>Arthropoda</taxon>
        <taxon>Hexapoda</taxon>
        <taxon>Insecta</taxon>
        <taxon>Pterygota</taxon>
        <taxon>Neoptera</taxon>
        <taxon>Paraneoptera</taxon>
        <taxon>Hemiptera</taxon>
        <taxon>Sternorrhyncha</taxon>
        <taxon>Psylloidea</taxon>
        <taxon>Psyllidae</taxon>
        <taxon>Diaphorininae</taxon>
        <taxon>Diaphorina</taxon>
    </lineage>
</organism>
<dbReference type="InterPro" id="IPR050852">
    <property type="entry name" value="Queuine_tRNA-ribosyltrfase"/>
</dbReference>
<dbReference type="KEGG" id="dci:103512778"/>
<feature type="compositionally biased region" description="Polar residues" evidence="1">
    <location>
        <begin position="177"/>
        <end position="196"/>
    </location>
</feature>
<evidence type="ECO:0000259" key="2">
    <source>
        <dbReference type="Pfam" id="PF01702"/>
    </source>
</evidence>
<feature type="compositionally biased region" description="Polar residues" evidence="1">
    <location>
        <begin position="156"/>
        <end position="170"/>
    </location>
</feature>
<evidence type="ECO:0000313" key="3">
    <source>
        <dbReference type="Proteomes" id="UP000079169"/>
    </source>
</evidence>
<dbReference type="SUPFAM" id="SSF51713">
    <property type="entry name" value="tRNA-guanine transglycosylase"/>
    <property type="match status" value="1"/>
</dbReference>
<name>A0A3Q0J5H4_DIACI</name>
<dbReference type="PaxDb" id="121845-A0A3Q0J5H4"/>
<dbReference type="InterPro" id="IPR036511">
    <property type="entry name" value="TGT-like_sf"/>
</dbReference>
<dbReference type="PANTHER" id="PTHR46064">
    <property type="entry name" value="QUEUINE TRNA-RIBOSYLTRANSFERASE ACCESSORY SUBUNIT 2"/>
    <property type="match status" value="1"/>
</dbReference>
<reference evidence="4" key="1">
    <citation type="submission" date="2025-08" db="UniProtKB">
        <authorList>
            <consortium name="RefSeq"/>
        </authorList>
    </citation>
    <scope>IDENTIFICATION</scope>
</reference>
<dbReference type="RefSeq" id="XP_026681960.1">
    <property type="nucleotide sequence ID" value="XM_026826159.1"/>
</dbReference>
<feature type="region of interest" description="Disordered" evidence="1">
    <location>
        <begin position="156"/>
        <end position="196"/>
    </location>
</feature>
<gene>
    <name evidence="4" type="primary">LOC103512778</name>
</gene>
<proteinExistence type="predicted"/>
<dbReference type="AlphaFoldDB" id="A0A3Q0J5H4"/>
<keyword evidence="3" id="KW-1185">Reference proteome</keyword>
<dbReference type="PANTHER" id="PTHR46064:SF1">
    <property type="entry name" value="QUEUINE TRNA-RIBOSYLTRANSFERASE ACCESSORY SUBUNIT 2"/>
    <property type="match status" value="1"/>
</dbReference>
<accession>A0A3Q0J5H4</accession>
<sequence length="238" mass="25794">MKFTVTGKHNLRLPSPYYRDGYPIQALKDTCVIAPIQGGLDLSLRRYCAELYATRDVHGFLIDGLCADEGATEDLGCDVVNAVLENTVPYLPNDKLRIIQGPWSPMNIVQFVQRGIDMFDSGLPLVLADRGCAFTFQYTRHIPLCNSSNGVSINGDKNGTSNGVPSSINGKNGVFNEDSSSTNGENGLSNADSSSINGKNKKNTSLCYKNSFQIGNPPLKPEAYLRIILSNPLTITVG</sequence>
<dbReference type="GO" id="GO:0006400">
    <property type="term" value="P:tRNA modification"/>
    <property type="evidence" value="ECO:0007669"/>
    <property type="project" value="InterPro"/>
</dbReference>
<evidence type="ECO:0000313" key="4">
    <source>
        <dbReference type="RefSeq" id="XP_026681960.1"/>
    </source>
</evidence>
<dbReference type="NCBIfam" id="TIGR00449">
    <property type="entry name" value="tgt_general"/>
    <property type="match status" value="1"/>
</dbReference>
<protein>
    <submittedName>
        <fullName evidence="4">Queuine tRNA-ribosyltransferase accessory subunit 2-like</fullName>
    </submittedName>
</protein>
<dbReference type="Gene3D" id="3.20.20.105">
    <property type="entry name" value="Queuine tRNA-ribosyltransferase-like"/>
    <property type="match status" value="1"/>
</dbReference>